<protein>
    <submittedName>
        <fullName evidence="4">Uncharacterized protein LOC111595262</fullName>
    </submittedName>
</protein>
<reference evidence="4" key="1">
    <citation type="submission" date="2025-08" db="UniProtKB">
        <authorList>
            <consortium name="RefSeq"/>
        </authorList>
    </citation>
    <scope>IDENTIFICATION</scope>
    <source>
        <strain evidence="4">15085-1641.00</strain>
        <tissue evidence="4">Whole body</tissue>
    </source>
</reference>
<evidence type="ECO:0000259" key="2">
    <source>
        <dbReference type="PROSITE" id="PS50835"/>
    </source>
</evidence>
<sequence length="188" mass="20348">MRRQTHLMLLALTIGSLWMSAHGGETSSDYENDYDEDDPARAPGNLAKSTAAPVVPYFNQKTAVVHVDANASNVKIDCPVKNYDAKHHVILWYRDETLVMNGVQPVIDIYKLDSQFVLDVPLANATGHIFHCEVQPSGVRRAITVKLGPTPASPQPNSTPASASAAPALSWSTAVKCLLLSALILAQF</sequence>
<feature type="signal peptide" evidence="1">
    <location>
        <begin position="1"/>
        <end position="23"/>
    </location>
</feature>
<dbReference type="Proteomes" id="UP000504633">
    <property type="component" value="Unplaced"/>
</dbReference>
<dbReference type="OrthoDB" id="8002045at2759"/>
<dbReference type="SUPFAM" id="SSF48726">
    <property type="entry name" value="Immunoglobulin"/>
    <property type="match status" value="1"/>
</dbReference>
<gene>
    <name evidence="4" type="primary">LOC111595262</name>
</gene>
<proteinExistence type="predicted"/>
<name>A0A6J1LCQ6_DROHY</name>
<feature type="chain" id="PRO_5026959364" evidence="1">
    <location>
        <begin position="24"/>
        <end position="188"/>
    </location>
</feature>
<keyword evidence="1" id="KW-0732">Signal</keyword>
<keyword evidence="3" id="KW-1185">Reference proteome</keyword>
<accession>A0A6J1LCQ6</accession>
<organism evidence="3 4">
    <name type="scientific">Drosophila hydei</name>
    <name type="common">Fruit fly</name>
    <dbReference type="NCBI Taxonomy" id="7224"/>
    <lineage>
        <taxon>Eukaryota</taxon>
        <taxon>Metazoa</taxon>
        <taxon>Ecdysozoa</taxon>
        <taxon>Arthropoda</taxon>
        <taxon>Hexapoda</taxon>
        <taxon>Insecta</taxon>
        <taxon>Pterygota</taxon>
        <taxon>Neoptera</taxon>
        <taxon>Endopterygota</taxon>
        <taxon>Diptera</taxon>
        <taxon>Brachycera</taxon>
        <taxon>Muscomorpha</taxon>
        <taxon>Ephydroidea</taxon>
        <taxon>Drosophilidae</taxon>
        <taxon>Drosophila</taxon>
    </lineage>
</organism>
<evidence type="ECO:0000313" key="3">
    <source>
        <dbReference type="Proteomes" id="UP000504633"/>
    </source>
</evidence>
<evidence type="ECO:0000256" key="1">
    <source>
        <dbReference type="SAM" id="SignalP"/>
    </source>
</evidence>
<dbReference type="InterPro" id="IPR036179">
    <property type="entry name" value="Ig-like_dom_sf"/>
</dbReference>
<dbReference type="PROSITE" id="PS50835">
    <property type="entry name" value="IG_LIKE"/>
    <property type="match status" value="1"/>
</dbReference>
<dbReference type="AlphaFoldDB" id="A0A6J1LCQ6"/>
<feature type="domain" description="Ig-like" evidence="2">
    <location>
        <begin position="56"/>
        <end position="144"/>
    </location>
</feature>
<dbReference type="OMA" id="NYNAQHH"/>
<dbReference type="KEGG" id="dhe:111595262"/>
<dbReference type="RefSeq" id="XP_023164676.1">
    <property type="nucleotide sequence ID" value="XM_023308908.2"/>
</dbReference>
<dbReference type="GeneID" id="111595262"/>
<evidence type="ECO:0000313" key="4">
    <source>
        <dbReference type="RefSeq" id="XP_023164676.1"/>
    </source>
</evidence>
<dbReference type="InterPro" id="IPR007110">
    <property type="entry name" value="Ig-like_dom"/>
</dbReference>